<evidence type="ECO:0000256" key="1">
    <source>
        <dbReference type="ARBA" id="ARBA00022723"/>
    </source>
</evidence>
<feature type="domain" description="Blue (type 1) copper" evidence="4">
    <location>
        <begin position="44"/>
        <end position="182"/>
    </location>
</feature>
<accession>A0A5R9R7P1</accession>
<dbReference type="InterPro" id="IPR008972">
    <property type="entry name" value="Cupredoxin"/>
</dbReference>
<protein>
    <submittedName>
        <fullName evidence="5">Copper-binding protein</fullName>
    </submittedName>
</protein>
<evidence type="ECO:0000313" key="6">
    <source>
        <dbReference type="Proteomes" id="UP000306635"/>
    </source>
</evidence>
<evidence type="ECO:0000313" key="5">
    <source>
        <dbReference type="EMBL" id="TLX78893.1"/>
    </source>
</evidence>
<dbReference type="GO" id="GO:0005507">
    <property type="term" value="F:copper ion binding"/>
    <property type="evidence" value="ECO:0007669"/>
    <property type="project" value="InterPro"/>
</dbReference>
<dbReference type="Gene3D" id="2.60.40.420">
    <property type="entry name" value="Cupredoxins - blue copper proteins"/>
    <property type="match status" value="1"/>
</dbReference>
<dbReference type="PANTHER" id="PTHR38439:SF3">
    <property type="entry name" value="COPPER-RESISTANT CUPROPROTEIN COPI"/>
    <property type="match status" value="1"/>
</dbReference>
<keyword evidence="3" id="KW-0732">Signal</keyword>
<dbReference type="SUPFAM" id="SSF49503">
    <property type="entry name" value="Cupredoxins"/>
    <property type="match status" value="1"/>
</dbReference>
<keyword evidence="6" id="KW-1185">Reference proteome</keyword>
<gene>
    <name evidence="5" type="ORF">FAS41_10165</name>
</gene>
<organism evidence="5 6">
    <name type="scientific">Pseudomonas nicosulfuronedens</name>
    <dbReference type="NCBI Taxonomy" id="2571105"/>
    <lineage>
        <taxon>Bacteria</taxon>
        <taxon>Pseudomonadati</taxon>
        <taxon>Pseudomonadota</taxon>
        <taxon>Gammaproteobacteria</taxon>
        <taxon>Pseudomonadales</taxon>
        <taxon>Pseudomonadaceae</taxon>
        <taxon>Pseudomonas</taxon>
    </lineage>
</organism>
<reference evidence="5 6" key="1">
    <citation type="submission" date="2019-04" db="EMBL/GenBank/DDBJ databases">
        <authorList>
            <person name="Li M."/>
        </authorList>
    </citation>
    <scope>NUCLEOTIDE SEQUENCE [LARGE SCALE GENOMIC DNA]</scope>
    <source>
        <strain evidence="5 6">LAM1902</strain>
    </source>
</reference>
<evidence type="ECO:0000259" key="4">
    <source>
        <dbReference type="Pfam" id="PF00127"/>
    </source>
</evidence>
<dbReference type="CDD" id="cd04211">
    <property type="entry name" value="Cupredoxin_like_2"/>
    <property type="match status" value="1"/>
</dbReference>
<feature type="chain" id="PRO_5024455656" evidence="3">
    <location>
        <begin position="25"/>
        <end position="183"/>
    </location>
</feature>
<dbReference type="EMBL" id="SWDV01000010">
    <property type="protein sequence ID" value="TLX78893.1"/>
    <property type="molecule type" value="Genomic_DNA"/>
</dbReference>
<evidence type="ECO:0000256" key="3">
    <source>
        <dbReference type="SAM" id="SignalP"/>
    </source>
</evidence>
<dbReference type="RefSeq" id="WP_138521801.1">
    <property type="nucleotide sequence ID" value="NZ_JAOCBK010000005.1"/>
</dbReference>
<dbReference type="Pfam" id="PF00127">
    <property type="entry name" value="Copper-bind"/>
    <property type="match status" value="1"/>
</dbReference>
<keyword evidence="1" id="KW-0479">Metal-binding</keyword>
<proteinExistence type="predicted"/>
<dbReference type="InterPro" id="IPR000923">
    <property type="entry name" value="BlueCu_1"/>
</dbReference>
<comment type="caution">
    <text evidence="5">The sequence shown here is derived from an EMBL/GenBank/DDBJ whole genome shotgun (WGS) entry which is preliminary data.</text>
</comment>
<dbReference type="PANTHER" id="PTHR38439">
    <property type="entry name" value="AURACYANIN-B"/>
    <property type="match status" value="1"/>
</dbReference>
<sequence length="183" mass="19787">MSLRHLLQASVIGLAAAISLPALADAGHAYDFGKPAKAAQATRTVEVKLGEMFFEPESIDVKPGETVRFVIHNTGSLLHEFNLGSAAMHAGHQKEMQQMMDSGMLTPTGMQHDMSKMDHSKMGHGDKPMGQMMKHDDPNSVLVEPGKTAELTWTFSKATSLEFACNIPGHYQAGMVGKLTVKP</sequence>
<name>A0A5R9R7P1_9PSED</name>
<keyword evidence="2" id="KW-0186">Copper</keyword>
<dbReference type="InterPro" id="IPR050845">
    <property type="entry name" value="Cu-binding_ET"/>
</dbReference>
<dbReference type="OrthoDB" id="9816061at2"/>
<feature type="signal peptide" evidence="3">
    <location>
        <begin position="1"/>
        <end position="24"/>
    </location>
</feature>
<evidence type="ECO:0000256" key="2">
    <source>
        <dbReference type="ARBA" id="ARBA00023008"/>
    </source>
</evidence>
<dbReference type="GO" id="GO:0009055">
    <property type="term" value="F:electron transfer activity"/>
    <property type="evidence" value="ECO:0007669"/>
    <property type="project" value="InterPro"/>
</dbReference>
<dbReference type="AlphaFoldDB" id="A0A5R9R7P1"/>
<dbReference type="Proteomes" id="UP000306635">
    <property type="component" value="Unassembled WGS sequence"/>
</dbReference>